<feature type="chain" id="PRO_5015751588" description="CopL family metal-binding regulatory protein" evidence="1">
    <location>
        <begin position="25"/>
        <end position="145"/>
    </location>
</feature>
<reference evidence="2 3" key="1">
    <citation type="submission" date="2018-02" db="EMBL/GenBank/DDBJ databases">
        <title>Genome sequencing of Solimonas sp. HR-BB.</title>
        <authorList>
            <person name="Lee Y."/>
            <person name="Jeon C.O."/>
        </authorList>
    </citation>
    <scope>NUCLEOTIDE SEQUENCE [LARGE SCALE GENOMIC DNA]</scope>
    <source>
        <strain evidence="2 3">HR-BB</strain>
    </source>
</reference>
<comment type="caution">
    <text evidence="2">The sequence shown here is derived from an EMBL/GenBank/DDBJ whole genome shotgun (WGS) entry which is preliminary data.</text>
</comment>
<protein>
    <recommendedName>
        <fullName evidence="4">CopL family metal-binding regulatory protein</fullName>
    </recommendedName>
</protein>
<evidence type="ECO:0000313" key="2">
    <source>
        <dbReference type="EMBL" id="PPE72774.1"/>
    </source>
</evidence>
<evidence type="ECO:0008006" key="4">
    <source>
        <dbReference type="Google" id="ProtNLM"/>
    </source>
</evidence>
<keyword evidence="3" id="KW-1185">Reference proteome</keyword>
<dbReference type="PROSITE" id="PS51257">
    <property type="entry name" value="PROKAR_LIPOPROTEIN"/>
    <property type="match status" value="1"/>
</dbReference>
<keyword evidence="1" id="KW-0732">Signal</keyword>
<dbReference type="EMBL" id="PSNW01000010">
    <property type="protein sequence ID" value="PPE72774.1"/>
    <property type="molecule type" value="Genomic_DNA"/>
</dbReference>
<proteinExistence type="predicted"/>
<gene>
    <name evidence="2" type="ORF">C3942_17165</name>
</gene>
<dbReference type="Proteomes" id="UP000238220">
    <property type="component" value="Unassembled WGS sequence"/>
</dbReference>
<feature type="signal peptide" evidence="1">
    <location>
        <begin position="1"/>
        <end position="24"/>
    </location>
</feature>
<evidence type="ECO:0000256" key="1">
    <source>
        <dbReference type="SAM" id="SignalP"/>
    </source>
</evidence>
<accession>A0A2S5TCP2</accession>
<dbReference type="AlphaFoldDB" id="A0A2S5TCP2"/>
<sequence>MTMRLLKPFLAVLLAWTFSFQAMAGVVGMSCRHPPGAMSAPAAQAMPSDHAAMHHDHAAMMQQQAEHAGHMMAAADGETKTIKVPGCECGCDCAKVGCSGACPGVAAIFSPSTLDIPVGSQHAAPASVAPSGAHILALIRPPSMS</sequence>
<organism evidence="2 3">
    <name type="scientific">Solimonas fluminis</name>
    <dbReference type="NCBI Taxonomy" id="2086571"/>
    <lineage>
        <taxon>Bacteria</taxon>
        <taxon>Pseudomonadati</taxon>
        <taxon>Pseudomonadota</taxon>
        <taxon>Gammaproteobacteria</taxon>
        <taxon>Nevskiales</taxon>
        <taxon>Nevskiaceae</taxon>
        <taxon>Solimonas</taxon>
    </lineage>
</organism>
<name>A0A2S5TCP2_9GAMM</name>
<evidence type="ECO:0000313" key="3">
    <source>
        <dbReference type="Proteomes" id="UP000238220"/>
    </source>
</evidence>